<dbReference type="Pfam" id="PF15723">
    <property type="entry name" value="MqsR_toxin"/>
    <property type="match status" value="1"/>
</dbReference>
<evidence type="ECO:0008006" key="3">
    <source>
        <dbReference type="Google" id="ProtNLM"/>
    </source>
</evidence>
<dbReference type="InterPro" id="IPR038493">
    <property type="entry name" value="MqsR_sf"/>
</dbReference>
<organism evidence="1 2">
    <name type="scientific">Candidatus Thiomargarita nelsonii</name>
    <dbReference type="NCBI Taxonomy" id="1003181"/>
    <lineage>
        <taxon>Bacteria</taxon>
        <taxon>Pseudomonadati</taxon>
        <taxon>Pseudomonadota</taxon>
        <taxon>Gammaproteobacteria</taxon>
        <taxon>Thiotrichales</taxon>
        <taxon>Thiotrichaceae</taxon>
        <taxon>Thiomargarita</taxon>
    </lineage>
</organism>
<dbReference type="CDD" id="cd12869">
    <property type="entry name" value="MqsR"/>
    <property type="match status" value="1"/>
</dbReference>
<dbReference type="InterPro" id="IPR031451">
    <property type="entry name" value="MqsR_toxin"/>
</dbReference>
<evidence type="ECO:0000313" key="2">
    <source>
        <dbReference type="Proteomes" id="UP000030428"/>
    </source>
</evidence>
<gene>
    <name evidence="1" type="ORF">PN36_09265</name>
</gene>
<dbReference type="AlphaFoldDB" id="A0A0A6S368"/>
<dbReference type="GO" id="GO:0044010">
    <property type="term" value="P:single-species biofilm formation"/>
    <property type="evidence" value="ECO:0007669"/>
    <property type="project" value="InterPro"/>
</dbReference>
<name>A0A0A6S368_9GAMM</name>
<dbReference type="GO" id="GO:0009372">
    <property type="term" value="P:quorum sensing"/>
    <property type="evidence" value="ECO:0007669"/>
    <property type="project" value="InterPro"/>
</dbReference>
<dbReference type="Gene3D" id="3.30.2310.40">
    <property type="match status" value="1"/>
</dbReference>
<dbReference type="GO" id="GO:0017148">
    <property type="term" value="P:negative regulation of translation"/>
    <property type="evidence" value="ECO:0007669"/>
    <property type="project" value="InterPro"/>
</dbReference>
<keyword evidence="2" id="KW-1185">Reference proteome</keyword>
<reference evidence="1 2" key="1">
    <citation type="journal article" date="2016" name="Front. Microbiol.">
        <title>Single-Cell (Meta-)Genomics of a Dimorphic Candidatus Thiomargarita nelsonii Reveals Genomic Plasticity.</title>
        <authorList>
            <person name="Flood B.E."/>
            <person name="Fliss P."/>
            <person name="Jones D.S."/>
            <person name="Dick G.J."/>
            <person name="Jain S."/>
            <person name="Kaster A.K."/>
            <person name="Winkel M."/>
            <person name="Mussmann M."/>
            <person name="Bailey J."/>
        </authorList>
    </citation>
    <scope>NUCLEOTIDE SEQUENCE [LARGE SCALE GENOMIC DNA]</scope>
    <source>
        <strain evidence="1">Hydrate Ridge</strain>
    </source>
</reference>
<accession>A0A0A6S368</accession>
<protein>
    <recommendedName>
        <fullName evidence="3">Motility quorum-sensing regulator MqsR</fullName>
    </recommendedName>
</protein>
<sequence>MALTYNLKDIQATSQEVADLRMTRTARQTRVNLALSLEDVVFIIQSLTSRNFYKSMTTYADHRVWQDVYHFKFNQINLYIKFMMDEKGYLIISFKER</sequence>
<comment type="caution">
    <text evidence="1">The sequence shown here is derived from an EMBL/GenBank/DDBJ whole genome shotgun (WGS) entry which is preliminary data.</text>
</comment>
<evidence type="ECO:0000313" key="1">
    <source>
        <dbReference type="EMBL" id="KHD10581.1"/>
    </source>
</evidence>
<dbReference type="Proteomes" id="UP000030428">
    <property type="component" value="Unassembled WGS sequence"/>
</dbReference>
<proteinExistence type="predicted"/>
<dbReference type="EMBL" id="JSZA02000028">
    <property type="protein sequence ID" value="KHD10581.1"/>
    <property type="molecule type" value="Genomic_DNA"/>
</dbReference>